<name>A0ACB8EXP5_9SAUR</name>
<proteinExistence type="predicted"/>
<organism evidence="1 2">
    <name type="scientific">Sphaerodactylus townsendi</name>
    <dbReference type="NCBI Taxonomy" id="933632"/>
    <lineage>
        <taxon>Eukaryota</taxon>
        <taxon>Metazoa</taxon>
        <taxon>Chordata</taxon>
        <taxon>Craniata</taxon>
        <taxon>Vertebrata</taxon>
        <taxon>Euteleostomi</taxon>
        <taxon>Lepidosauria</taxon>
        <taxon>Squamata</taxon>
        <taxon>Bifurcata</taxon>
        <taxon>Gekkota</taxon>
        <taxon>Sphaerodactylidae</taxon>
        <taxon>Sphaerodactylus</taxon>
    </lineage>
</organism>
<sequence length="119" mass="14005">MPVTNSSRNEINRGICQMLIKMINKSRWKILGVLAIFLVMVGYIISREERYIQLFYFPLQDDKMTCPLGEVERKAAQLIANYTRDHPLFLQLKDYFWEKTPSLYELPYGTKGSGHIHMM</sequence>
<accession>A0ACB8EXP5</accession>
<dbReference type="EMBL" id="CM037625">
    <property type="protein sequence ID" value="KAH7997696.1"/>
    <property type="molecule type" value="Genomic_DNA"/>
</dbReference>
<protein>
    <submittedName>
        <fullName evidence="1">CMP-N-acetylneuraminate-beta-galactosamide-alpha-2,3-sialyltransferase 4</fullName>
    </submittedName>
</protein>
<evidence type="ECO:0000313" key="2">
    <source>
        <dbReference type="Proteomes" id="UP000827872"/>
    </source>
</evidence>
<comment type="caution">
    <text evidence="1">The sequence shown here is derived from an EMBL/GenBank/DDBJ whole genome shotgun (WGS) entry which is preliminary data.</text>
</comment>
<evidence type="ECO:0000313" key="1">
    <source>
        <dbReference type="EMBL" id="KAH7997696.1"/>
    </source>
</evidence>
<dbReference type="Proteomes" id="UP000827872">
    <property type="component" value="Linkage Group LG12"/>
</dbReference>
<keyword evidence="2" id="KW-1185">Reference proteome</keyword>
<gene>
    <name evidence="1" type="primary">ST3GAL4_1</name>
    <name evidence="1" type="ORF">K3G42_005473</name>
</gene>
<reference evidence="1" key="1">
    <citation type="submission" date="2021-08" db="EMBL/GenBank/DDBJ databases">
        <title>The first chromosome-level gecko genome reveals the dynamic sex chromosomes of Neotropical dwarf geckos (Sphaerodactylidae: Sphaerodactylus).</title>
        <authorList>
            <person name="Pinto B.J."/>
            <person name="Keating S.E."/>
            <person name="Gamble T."/>
        </authorList>
    </citation>
    <scope>NUCLEOTIDE SEQUENCE</scope>
    <source>
        <strain evidence="1">TG3544</strain>
    </source>
</reference>